<protein>
    <submittedName>
        <fullName evidence="1">Uncharacterized protein</fullName>
    </submittedName>
</protein>
<gene>
    <name evidence="1" type="ORF">PGCG_00360</name>
</gene>
<sequence length="180" mass="20678">MPMMISQYNRYTTDAPTDIQKARWAYDVAAKNYADANKAISVRQNWVKVSNERGVSVALDLTAYIRARVEKEKLLDETKAIVAKENAGQTKSRIGSYISNYKLGKATKKVCDLEKTLRETIDVIEVTEMVLQRCNDRIEGNKNDLEEAIRDKERKNTTMIHAQDNLAEAKMDECQSRRWI</sequence>
<dbReference type="EMBL" id="KC662249">
    <property type="protein sequence ID" value="AGM15671.1"/>
    <property type="molecule type" value="Genomic_DNA"/>
</dbReference>
<evidence type="ECO:0000313" key="2">
    <source>
        <dbReference type="Proteomes" id="UP000204225"/>
    </source>
</evidence>
<name>A0AC59EXD2_9VIRU</name>
<keyword evidence="2" id="KW-1185">Reference proteome</keyword>
<dbReference type="Proteomes" id="UP000204225">
    <property type="component" value="Segment"/>
</dbReference>
<evidence type="ECO:0000313" key="1">
    <source>
        <dbReference type="EMBL" id="AGM15671.1"/>
    </source>
</evidence>
<accession>A0AC59EXD2</accession>
<proteinExistence type="predicted"/>
<organism evidence="1 2">
    <name type="scientific">Phaeocystis globosa virus PgV-16T</name>
    <dbReference type="NCBI Taxonomy" id="3071227"/>
    <lineage>
        <taxon>Viruses</taxon>
        <taxon>Varidnaviria</taxon>
        <taxon>Bamfordvirae</taxon>
        <taxon>Nucleocytoviricota</taxon>
        <taxon>Megaviricetes</taxon>
        <taxon>Imitervirales</taxon>
        <taxon>Mesomimiviridae</taxon>
        <taxon>Tethysvirus</taxon>
        <taxon>Tethysvirus hollandense</taxon>
    </lineage>
</organism>
<reference evidence="1 2" key="1">
    <citation type="journal article" date="2013" name="Proc. Natl. Acad. Sci. U.S.A.">
        <title>Genome of Phaeocystis globosa virus PgV-16T highlights the common ancestry of the largest known DNA viruses infecting eukaryotes.</title>
        <authorList>
            <person name="Santini S."/>
            <person name="Jeudy S."/>
            <person name="Bartoli J."/>
            <person name="Poirot O."/>
            <person name="Lescot M."/>
            <person name="Abergel C."/>
            <person name="Barbe V."/>
            <person name="Wommack K.E."/>
            <person name="Noordeloos A.A."/>
            <person name="Brussaard C.P."/>
            <person name="Claverie J.M."/>
        </authorList>
    </citation>
    <scope>NUCLEOTIDE SEQUENCE [LARGE SCALE GENOMIC DNA]</scope>
    <source>
        <strain evidence="1 2">16T</strain>
    </source>
</reference>